<evidence type="ECO:0000256" key="3">
    <source>
        <dbReference type="ARBA" id="ARBA00022989"/>
    </source>
</evidence>
<name>A0A5C5YC24_9PLAN</name>
<feature type="compositionally biased region" description="Polar residues" evidence="5">
    <location>
        <begin position="183"/>
        <end position="199"/>
    </location>
</feature>
<dbReference type="PANTHER" id="PTHR37306:SF1">
    <property type="entry name" value="COLICIN V PRODUCTION PROTEIN"/>
    <property type="match status" value="1"/>
</dbReference>
<dbReference type="AlphaFoldDB" id="A0A5C5YC24"/>
<feature type="compositionally biased region" description="Low complexity" evidence="5">
    <location>
        <begin position="200"/>
        <end position="222"/>
    </location>
</feature>
<evidence type="ECO:0000256" key="1">
    <source>
        <dbReference type="ARBA" id="ARBA00004141"/>
    </source>
</evidence>
<evidence type="ECO:0000256" key="5">
    <source>
        <dbReference type="SAM" id="MobiDB-lite"/>
    </source>
</evidence>
<gene>
    <name evidence="7" type="ORF">Pan14r_31800</name>
</gene>
<protein>
    <submittedName>
        <fullName evidence="7">Colicin V production protein</fullName>
    </submittedName>
</protein>
<dbReference type="PANTHER" id="PTHR37306">
    <property type="entry name" value="COLICIN V PRODUCTION PROTEIN"/>
    <property type="match status" value="1"/>
</dbReference>
<feature type="compositionally biased region" description="Polar residues" evidence="5">
    <location>
        <begin position="290"/>
        <end position="312"/>
    </location>
</feature>
<comment type="subcellular location">
    <subcellularLocation>
        <location evidence="1">Membrane</location>
        <topology evidence="1">Multi-pass membrane protein</topology>
    </subcellularLocation>
</comment>
<dbReference type="GO" id="GO:0016020">
    <property type="term" value="C:membrane"/>
    <property type="evidence" value="ECO:0007669"/>
    <property type="project" value="UniProtKB-SubCell"/>
</dbReference>
<dbReference type="OrthoDB" id="268713at2"/>
<evidence type="ECO:0000256" key="2">
    <source>
        <dbReference type="ARBA" id="ARBA00022692"/>
    </source>
</evidence>
<feature type="compositionally biased region" description="Polar residues" evidence="5">
    <location>
        <begin position="320"/>
        <end position="344"/>
    </location>
</feature>
<dbReference type="Pfam" id="PF02674">
    <property type="entry name" value="Colicin_V"/>
    <property type="match status" value="1"/>
</dbReference>
<evidence type="ECO:0000256" key="6">
    <source>
        <dbReference type="SAM" id="Phobius"/>
    </source>
</evidence>
<dbReference type="Proteomes" id="UP000317238">
    <property type="component" value="Unassembled WGS sequence"/>
</dbReference>
<sequence length="344" mass="37447">MDNYDILMLVVLVGATLFGAIKGFAWQLASIASIVVSYIVAYQFREPFSESIKADPPWNRFLAMLILYVGTSLVIWMLFRMISRTIDRMRLKEFDRQIGAMFGLLKGALYCTLITLFAVTLLGPGLRESIVASHSGRYIARVLDKSQAIIPPELHEIVQPVLDKFDQQFQQAQPNPSQPWSAPWSSNSAENNPATQNWNSGFASGSGSSPGGVPAIPASASSWSGGQSNATPINQFIQQGFDQARQQVDAWGRQIDQSQDAYRQAGNAYQDVRQSASQTYQNAQRAYQNFQPSPSFNQGQTGNGSAYGTNGSAYGGSNPGGASSPQNGGWNDGGSNNTVPPWQR</sequence>
<reference evidence="7 8" key="1">
    <citation type="submission" date="2019-02" db="EMBL/GenBank/DDBJ databases">
        <title>Deep-cultivation of Planctomycetes and their phenomic and genomic characterization uncovers novel biology.</title>
        <authorList>
            <person name="Wiegand S."/>
            <person name="Jogler M."/>
            <person name="Boedeker C."/>
            <person name="Pinto D."/>
            <person name="Vollmers J."/>
            <person name="Rivas-Marin E."/>
            <person name="Kohn T."/>
            <person name="Peeters S.H."/>
            <person name="Heuer A."/>
            <person name="Rast P."/>
            <person name="Oberbeckmann S."/>
            <person name="Bunk B."/>
            <person name="Jeske O."/>
            <person name="Meyerdierks A."/>
            <person name="Storesund J.E."/>
            <person name="Kallscheuer N."/>
            <person name="Luecker S."/>
            <person name="Lage O.M."/>
            <person name="Pohl T."/>
            <person name="Merkel B.J."/>
            <person name="Hornburger P."/>
            <person name="Mueller R.-W."/>
            <person name="Bruemmer F."/>
            <person name="Labrenz M."/>
            <person name="Spormann A.M."/>
            <person name="Op Den Camp H."/>
            <person name="Overmann J."/>
            <person name="Amann R."/>
            <person name="Jetten M.S.M."/>
            <person name="Mascher T."/>
            <person name="Medema M.H."/>
            <person name="Devos D.P."/>
            <person name="Kaster A.-K."/>
            <person name="Ovreas L."/>
            <person name="Rohde M."/>
            <person name="Galperin M.Y."/>
            <person name="Jogler C."/>
        </authorList>
    </citation>
    <scope>NUCLEOTIDE SEQUENCE [LARGE SCALE GENOMIC DNA]</scope>
    <source>
        <strain evidence="7 8">Pan14r</strain>
    </source>
</reference>
<evidence type="ECO:0000313" key="7">
    <source>
        <dbReference type="EMBL" id="TWT70872.1"/>
    </source>
</evidence>
<keyword evidence="2 6" id="KW-0812">Transmembrane</keyword>
<feature type="transmembrane region" description="Helical" evidence="6">
    <location>
        <begin position="7"/>
        <end position="40"/>
    </location>
</feature>
<proteinExistence type="predicted"/>
<feature type="region of interest" description="Disordered" evidence="5">
    <location>
        <begin position="168"/>
        <end position="231"/>
    </location>
</feature>
<feature type="compositionally biased region" description="Low complexity" evidence="5">
    <location>
        <begin position="168"/>
        <end position="179"/>
    </location>
</feature>
<feature type="transmembrane region" description="Helical" evidence="6">
    <location>
        <begin position="100"/>
        <end position="123"/>
    </location>
</feature>
<organism evidence="7 8">
    <name type="scientific">Crateriforma conspicua</name>
    <dbReference type="NCBI Taxonomy" id="2527996"/>
    <lineage>
        <taxon>Bacteria</taxon>
        <taxon>Pseudomonadati</taxon>
        <taxon>Planctomycetota</taxon>
        <taxon>Planctomycetia</taxon>
        <taxon>Planctomycetales</taxon>
        <taxon>Planctomycetaceae</taxon>
        <taxon>Crateriforma</taxon>
    </lineage>
</organism>
<comment type="caution">
    <text evidence="7">The sequence shown here is derived from an EMBL/GenBank/DDBJ whole genome shotgun (WGS) entry which is preliminary data.</text>
</comment>
<feature type="transmembrane region" description="Helical" evidence="6">
    <location>
        <begin position="60"/>
        <end position="79"/>
    </location>
</feature>
<dbReference type="EMBL" id="SJPL01000001">
    <property type="protein sequence ID" value="TWT70872.1"/>
    <property type="molecule type" value="Genomic_DNA"/>
</dbReference>
<dbReference type="GO" id="GO:0009403">
    <property type="term" value="P:toxin biosynthetic process"/>
    <property type="evidence" value="ECO:0007669"/>
    <property type="project" value="InterPro"/>
</dbReference>
<evidence type="ECO:0000313" key="8">
    <source>
        <dbReference type="Proteomes" id="UP000317238"/>
    </source>
</evidence>
<evidence type="ECO:0000256" key="4">
    <source>
        <dbReference type="ARBA" id="ARBA00023136"/>
    </source>
</evidence>
<keyword evidence="3 6" id="KW-1133">Transmembrane helix</keyword>
<dbReference type="InterPro" id="IPR003825">
    <property type="entry name" value="Colicin-V_CvpA"/>
</dbReference>
<accession>A0A5C5YC24</accession>
<keyword evidence="8" id="KW-1185">Reference proteome</keyword>
<feature type="region of interest" description="Disordered" evidence="5">
    <location>
        <begin position="290"/>
        <end position="344"/>
    </location>
</feature>
<keyword evidence="4 6" id="KW-0472">Membrane</keyword>